<dbReference type="Gene3D" id="2.160.20.10">
    <property type="entry name" value="Single-stranded right-handed beta-helix, Pectin lyase-like"/>
    <property type="match status" value="1"/>
</dbReference>
<dbReference type="HOGENOM" id="CLU_012243_9_1_1"/>
<dbReference type="InterPro" id="IPR006501">
    <property type="entry name" value="Pectinesterase_inhib_dom"/>
</dbReference>
<dbReference type="PROSITE" id="PS00503">
    <property type="entry name" value="PECTINESTERASE_2"/>
    <property type="match status" value="1"/>
</dbReference>
<dbReference type="GO" id="GO:0046910">
    <property type="term" value="F:pectinesterase inhibitor activity"/>
    <property type="evidence" value="ECO:0000318"/>
    <property type="project" value="GO_Central"/>
</dbReference>
<dbReference type="NCBIfam" id="TIGR01614">
    <property type="entry name" value="PME_inhib"/>
    <property type="match status" value="1"/>
</dbReference>
<sequence length="535" mass="58280">MAPSSNIFSLLALLSLLIIPSLSLSKTPCELHGSCDPEPDCTTSQLDTFATTLKTTLSEIQKALSLLSKFTEFIPNFRQRTAIQDCVDLLDLSSDELTWTLSQTPNSGVSRPVFPATGRRKNDVATWLSAALGNQDTCLDGFEGTDGVVKELILGSLVQVTGLVGEILGMVKQIATVPLGKPLSGAGKQLATEGRRLMGGFPSWFPSKDRRLLQIPVGGVAVNATVAADGTGNYTTVTDAITAAPDHSEQRYVIYVKKGVYNENVEVKKKKTNIMLLGDGKDVTVITGNRNFVDGWTTFRSATFAVSGNGFIARGITFENSAGPEKHQAVAARVDSDLSAFYQCSFKGFQDTLYAHSLRQFYRDCDIFGTVDFIFGNAAAIFQNCRILPRKPLPNQKNSITAHGRKDPNQITGFSIQFCNISGDPELFPTKNSTETYLGRPWKQYSRTVIMQSYMSDVIHPQGWLAWQGDFALDTLYYGEYMNYGPGAGLGGRVKWPGYRAMGSVEATNFTVSQFIDGGLWLPATGVKFTAGLSF</sequence>
<dbReference type="InterPro" id="IPR018040">
    <property type="entry name" value="Pectinesterase_Tyr_AS"/>
</dbReference>
<dbReference type="SMART" id="SM00856">
    <property type="entry name" value="PMEI"/>
    <property type="match status" value="1"/>
</dbReference>
<reference evidence="10" key="1">
    <citation type="journal article" date="2013" name="Science">
        <title>The Amborella genome and the evolution of flowering plants.</title>
        <authorList>
            <consortium name="Amborella Genome Project"/>
        </authorList>
    </citation>
    <scope>NUCLEOTIDE SEQUENCE [LARGE SCALE GENOMIC DNA]</scope>
</reference>
<dbReference type="Pfam" id="PF04043">
    <property type="entry name" value="PMEI"/>
    <property type="match status" value="1"/>
</dbReference>
<evidence type="ECO:0000256" key="6">
    <source>
        <dbReference type="PROSITE-ProRule" id="PRU10040"/>
    </source>
</evidence>
<dbReference type="OrthoDB" id="2019149at2759"/>
<organism evidence="9 10">
    <name type="scientific">Amborella trichopoda</name>
    <dbReference type="NCBI Taxonomy" id="13333"/>
    <lineage>
        <taxon>Eukaryota</taxon>
        <taxon>Viridiplantae</taxon>
        <taxon>Streptophyta</taxon>
        <taxon>Embryophyta</taxon>
        <taxon>Tracheophyta</taxon>
        <taxon>Spermatophyta</taxon>
        <taxon>Magnoliopsida</taxon>
        <taxon>Amborellales</taxon>
        <taxon>Amborellaceae</taxon>
        <taxon>Amborella</taxon>
    </lineage>
</organism>
<evidence type="ECO:0000313" key="10">
    <source>
        <dbReference type="Proteomes" id="UP000017836"/>
    </source>
</evidence>
<feature type="active site" evidence="6">
    <location>
        <position position="372"/>
    </location>
</feature>
<dbReference type="GO" id="GO:0042545">
    <property type="term" value="P:cell wall modification"/>
    <property type="evidence" value="ECO:0007669"/>
    <property type="project" value="UniProtKB-UniRule"/>
</dbReference>
<name>W1NL79_AMBTC</name>
<dbReference type="SUPFAM" id="SSF101148">
    <property type="entry name" value="Plant invertase/pectin methylesterase inhibitor"/>
    <property type="match status" value="1"/>
</dbReference>
<comment type="similarity">
    <text evidence="2">In the N-terminal section; belongs to the PMEI family.</text>
</comment>
<evidence type="ECO:0000313" key="9">
    <source>
        <dbReference type="EMBL" id="ERM96004.1"/>
    </source>
</evidence>
<dbReference type="STRING" id="13333.W1NL79"/>
<feature type="signal peptide" evidence="7">
    <location>
        <begin position="1"/>
        <end position="25"/>
    </location>
</feature>
<dbReference type="CDD" id="cd15799">
    <property type="entry name" value="PMEI-like_4"/>
    <property type="match status" value="1"/>
</dbReference>
<dbReference type="KEGG" id="atr:18423949"/>
<dbReference type="PROSITE" id="PS00800">
    <property type="entry name" value="PECTINESTERASE_1"/>
    <property type="match status" value="1"/>
</dbReference>
<dbReference type="InterPro" id="IPR012334">
    <property type="entry name" value="Pectin_lyas_fold"/>
</dbReference>
<evidence type="ECO:0000256" key="4">
    <source>
        <dbReference type="ARBA" id="ARBA00022801"/>
    </source>
</evidence>
<accession>W1NL79</accession>
<evidence type="ECO:0000256" key="2">
    <source>
        <dbReference type="ARBA" id="ARBA00006027"/>
    </source>
</evidence>
<evidence type="ECO:0000256" key="7">
    <source>
        <dbReference type="RuleBase" id="RU000589"/>
    </source>
</evidence>
<keyword evidence="7" id="KW-0961">Cell wall biogenesis/degradation</keyword>
<dbReference type="eggNOG" id="ENOG502QRGV">
    <property type="taxonomic scope" value="Eukaryota"/>
</dbReference>
<dbReference type="GO" id="GO:0045490">
    <property type="term" value="P:pectin catabolic process"/>
    <property type="evidence" value="ECO:0007669"/>
    <property type="project" value="UniProtKB-UniRule"/>
</dbReference>
<dbReference type="InterPro" id="IPR033131">
    <property type="entry name" value="Pectinesterase_Asp_AS"/>
</dbReference>
<dbReference type="Pfam" id="PF01095">
    <property type="entry name" value="Pectinesterase"/>
    <property type="match status" value="1"/>
</dbReference>
<evidence type="ECO:0000256" key="1">
    <source>
        <dbReference type="ARBA" id="ARBA00005184"/>
    </source>
</evidence>
<dbReference type="EMBL" id="KI397331">
    <property type="protein sequence ID" value="ERM96004.1"/>
    <property type="molecule type" value="Genomic_DNA"/>
</dbReference>
<dbReference type="GO" id="GO:0030599">
    <property type="term" value="F:pectinesterase activity"/>
    <property type="evidence" value="ECO:0000318"/>
    <property type="project" value="GO_Central"/>
</dbReference>
<keyword evidence="5 7" id="KW-0063">Aspartyl esterase</keyword>
<dbReference type="SUPFAM" id="SSF51126">
    <property type="entry name" value="Pectin lyase-like"/>
    <property type="match status" value="1"/>
</dbReference>
<dbReference type="Gene3D" id="1.20.140.40">
    <property type="entry name" value="Invertase/pectin methylesterase inhibitor family protein"/>
    <property type="match status" value="1"/>
</dbReference>
<dbReference type="InterPro" id="IPR011050">
    <property type="entry name" value="Pectin_lyase_fold/virulence"/>
</dbReference>
<comment type="function">
    <text evidence="7">Acts in the modification of cell walls via demethylesterification of cell wall pectin.</text>
</comment>
<dbReference type="EC" id="3.1.1.11" evidence="7"/>
<proteinExistence type="inferred from homology"/>
<dbReference type="Proteomes" id="UP000017836">
    <property type="component" value="Unassembled WGS sequence"/>
</dbReference>
<feature type="domain" description="Pectinesterase inhibitor" evidence="8">
    <location>
        <begin position="20"/>
        <end position="170"/>
    </location>
</feature>
<dbReference type="PANTHER" id="PTHR31707">
    <property type="entry name" value="PECTINESTERASE"/>
    <property type="match status" value="1"/>
</dbReference>
<dbReference type="FunFam" id="2.160.20.10:FF:000001">
    <property type="entry name" value="Pectinesterase"/>
    <property type="match status" value="1"/>
</dbReference>
<comment type="subcellular location">
    <subcellularLocation>
        <location evidence="7">Secreted</location>
        <location evidence="7">Cell wall</location>
    </subcellularLocation>
</comment>
<comment type="similarity">
    <text evidence="3">In the C-terminal section; belongs to the pectinesterase family.</text>
</comment>
<keyword evidence="4 7" id="KW-0378">Hydrolase</keyword>
<keyword evidence="7" id="KW-0964">Secreted</keyword>
<dbReference type="OMA" id="LYRCAFR"/>
<keyword evidence="10" id="KW-1185">Reference proteome</keyword>
<keyword evidence="7" id="KW-0732">Signal</keyword>
<gene>
    <name evidence="9" type="ORF">AMTR_s00129p00047530</name>
</gene>
<comment type="catalytic activity">
    <reaction evidence="7">
        <text>[(1-&gt;4)-alpha-D-galacturonosyl methyl ester](n) + n H2O = [(1-&gt;4)-alpha-D-galacturonosyl](n) + n methanol + n H(+)</text>
        <dbReference type="Rhea" id="RHEA:22380"/>
        <dbReference type="Rhea" id="RHEA-COMP:14570"/>
        <dbReference type="Rhea" id="RHEA-COMP:14573"/>
        <dbReference type="ChEBI" id="CHEBI:15377"/>
        <dbReference type="ChEBI" id="CHEBI:15378"/>
        <dbReference type="ChEBI" id="CHEBI:17790"/>
        <dbReference type="ChEBI" id="CHEBI:140522"/>
        <dbReference type="ChEBI" id="CHEBI:140523"/>
        <dbReference type="EC" id="3.1.1.11"/>
    </reaction>
</comment>
<dbReference type="UniPathway" id="UPA00545">
    <property type="reaction ID" value="UER00823"/>
</dbReference>
<evidence type="ECO:0000256" key="5">
    <source>
        <dbReference type="ARBA" id="ARBA00023085"/>
    </source>
</evidence>
<feature type="chain" id="PRO_5005149618" description="Pectinesterase" evidence="7">
    <location>
        <begin position="26"/>
        <end position="535"/>
    </location>
</feature>
<dbReference type="AlphaFoldDB" id="W1NL79"/>
<evidence type="ECO:0000259" key="8">
    <source>
        <dbReference type="SMART" id="SM00856"/>
    </source>
</evidence>
<comment type="pathway">
    <text evidence="1 7">Glycan metabolism; pectin degradation; 2-dehydro-3-deoxy-D-gluconate from pectin: step 1/5.</text>
</comment>
<dbReference type="Gramene" id="ERM96004">
    <property type="protein sequence ID" value="ERM96004"/>
    <property type="gene ID" value="AMTR_s00129p00047530"/>
</dbReference>
<dbReference type="InterPro" id="IPR035513">
    <property type="entry name" value="Invertase/methylesterase_inhib"/>
</dbReference>
<evidence type="ECO:0000256" key="3">
    <source>
        <dbReference type="ARBA" id="ARBA00007786"/>
    </source>
</evidence>
<protein>
    <recommendedName>
        <fullName evidence="7">Pectinesterase</fullName>
        <ecNumber evidence="7">3.1.1.11</ecNumber>
    </recommendedName>
</protein>
<keyword evidence="7" id="KW-0134">Cell wall</keyword>
<dbReference type="InterPro" id="IPR000070">
    <property type="entry name" value="Pectinesterase_cat"/>
</dbReference>